<dbReference type="EMBL" id="JBHZOL010000111">
    <property type="protein sequence ID" value="MFE4108518.1"/>
    <property type="molecule type" value="Genomic_DNA"/>
</dbReference>
<reference evidence="1 2" key="1">
    <citation type="submission" date="2024-10" db="EMBL/GenBank/DDBJ databases">
        <authorList>
            <person name="Ratan Roy A."/>
            <person name="Morales Sandoval P.H."/>
            <person name="De Los Santos Villalobos S."/>
            <person name="Chakraborty S."/>
            <person name="Mukherjee J."/>
        </authorList>
    </citation>
    <scope>NUCLEOTIDE SEQUENCE [LARGE SCALE GENOMIC DNA]</scope>
    <source>
        <strain evidence="1 2">S1</strain>
    </source>
</reference>
<comment type="caution">
    <text evidence="1">The sequence shown here is derived from an EMBL/GenBank/DDBJ whole genome shotgun (WGS) entry which is preliminary data.</text>
</comment>
<keyword evidence="2" id="KW-1185">Reference proteome</keyword>
<evidence type="ECO:0000313" key="1">
    <source>
        <dbReference type="EMBL" id="MFE4108518.1"/>
    </source>
</evidence>
<dbReference type="Gene3D" id="3.30.530.20">
    <property type="match status" value="1"/>
</dbReference>
<name>A0ABW6IJY3_9CYAN</name>
<gene>
    <name evidence="1" type="ORF">ACFVKH_19735</name>
</gene>
<dbReference type="SUPFAM" id="SSF55961">
    <property type="entry name" value="Bet v1-like"/>
    <property type="match status" value="1"/>
</dbReference>
<protein>
    <recommendedName>
        <fullName evidence="3">SRPBCC family protein</fullName>
    </recommendedName>
</protein>
<dbReference type="RefSeq" id="WP_377968147.1">
    <property type="nucleotide sequence ID" value="NZ_JBHZOL010000111.1"/>
</dbReference>
<organism evidence="1 2">
    <name type="scientific">Almyronema epifaneia S1</name>
    <dbReference type="NCBI Taxonomy" id="2991925"/>
    <lineage>
        <taxon>Bacteria</taxon>
        <taxon>Bacillati</taxon>
        <taxon>Cyanobacteriota</taxon>
        <taxon>Cyanophyceae</taxon>
        <taxon>Nodosilineales</taxon>
        <taxon>Nodosilineaceae</taxon>
        <taxon>Almyronema</taxon>
        <taxon>Almyronema epifaneia</taxon>
    </lineage>
</organism>
<dbReference type="Proteomes" id="UP001600165">
    <property type="component" value="Unassembled WGS sequence"/>
</dbReference>
<sequence>MIEVSNSVDVDTTREAAWDLLSDFEGVWEDSNPAHRGTKVLSEPKRPLRDGLQWWQREKVGPVQGEFVATLHDVVPKQEFSWTAQATYRLLGVTFTVDEGGHFVIKKQGRGITLRHDLWGKFRDTQKGRVLRWIEVHLLGERHSMASHNLTELHYFKTCLEQAAI</sequence>
<evidence type="ECO:0000313" key="2">
    <source>
        <dbReference type="Proteomes" id="UP001600165"/>
    </source>
</evidence>
<proteinExistence type="predicted"/>
<dbReference type="InterPro" id="IPR023393">
    <property type="entry name" value="START-like_dom_sf"/>
</dbReference>
<evidence type="ECO:0008006" key="3">
    <source>
        <dbReference type="Google" id="ProtNLM"/>
    </source>
</evidence>
<accession>A0ABW6IJY3</accession>